<protein>
    <submittedName>
        <fullName evidence="7">MFS transporter</fullName>
    </submittedName>
</protein>
<keyword evidence="8" id="KW-1185">Reference proteome</keyword>
<feature type="transmembrane region" description="Helical" evidence="5">
    <location>
        <begin position="110"/>
        <end position="131"/>
    </location>
</feature>
<dbReference type="SUPFAM" id="SSF103473">
    <property type="entry name" value="MFS general substrate transporter"/>
    <property type="match status" value="1"/>
</dbReference>
<gene>
    <name evidence="7" type="ORF">GXP67_01760</name>
</gene>
<evidence type="ECO:0000256" key="1">
    <source>
        <dbReference type="ARBA" id="ARBA00004141"/>
    </source>
</evidence>
<dbReference type="GO" id="GO:0046943">
    <property type="term" value="F:carboxylic acid transmembrane transporter activity"/>
    <property type="evidence" value="ECO:0007669"/>
    <property type="project" value="TreeGrafter"/>
</dbReference>
<evidence type="ECO:0000313" key="7">
    <source>
        <dbReference type="EMBL" id="QHT65485.1"/>
    </source>
</evidence>
<organism evidence="7 8">
    <name type="scientific">Rhodocytophaga rosea</name>
    <dbReference type="NCBI Taxonomy" id="2704465"/>
    <lineage>
        <taxon>Bacteria</taxon>
        <taxon>Pseudomonadati</taxon>
        <taxon>Bacteroidota</taxon>
        <taxon>Cytophagia</taxon>
        <taxon>Cytophagales</taxon>
        <taxon>Rhodocytophagaceae</taxon>
        <taxon>Rhodocytophaga</taxon>
    </lineage>
</organism>
<dbReference type="PROSITE" id="PS50850">
    <property type="entry name" value="MFS"/>
    <property type="match status" value="1"/>
</dbReference>
<dbReference type="InterPro" id="IPR036259">
    <property type="entry name" value="MFS_trans_sf"/>
</dbReference>
<dbReference type="Proteomes" id="UP000480178">
    <property type="component" value="Chromosome"/>
</dbReference>
<feature type="transmembrane region" description="Helical" evidence="5">
    <location>
        <begin position="175"/>
        <end position="194"/>
    </location>
</feature>
<comment type="subcellular location">
    <subcellularLocation>
        <location evidence="1">Membrane</location>
        <topology evidence="1">Multi-pass membrane protein</topology>
    </subcellularLocation>
</comment>
<dbReference type="CDD" id="cd17365">
    <property type="entry name" value="MFS_PcaK_like"/>
    <property type="match status" value="1"/>
</dbReference>
<feature type="transmembrane region" description="Helical" evidence="5">
    <location>
        <begin position="252"/>
        <end position="273"/>
    </location>
</feature>
<feature type="transmembrane region" description="Helical" evidence="5">
    <location>
        <begin position="54"/>
        <end position="73"/>
    </location>
</feature>
<reference evidence="7 8" key="1">
    <citation type="submission" date="2020-01" db="EMBL/GenBank/DDBJ databases">
        <authorList>
            <person name="Kim M.K."/>
        </authorList>
    </citation>
    <scope>NUCLEOTIDE SEQUENCE [LARGE SCALE GENOMIC DNA]</scope>
    <source>
        <strain evidence="7 8">172606-1</strain>
    </source>
</reference>
<evidence type="ECO:0000256" key="5">
    <source>
        <dbReference type="SAM" id="Phobius"/>
    </source>
</evidence>
<dbReference type="InterPro" id="IPR011701">
    <property type="entry name" value="MFS"/>
</dbReference>
<keyword evidence="3 5" id="KW-1133">Transmembrane helix</keyword>
<dbReference type="GO" id="GO:0005886">
    <property type="term" value="C:plasma membrane"/>
    <property type="evidence" value="ECO:0007669"/>
    <property type="project" value="TreeGrafter"/>
</dbReference>
<dbReference type="AlphaFoldDB" id="A0A6C0GC11"/>
<feature type="transmembrane region" description="Helical" evidence="5">
    <location>
        <begin position="20"/>
        <end position="42"/>
    </location>
</feature>
<sequence length="430" mass="46046">MDIKTVIDNRNLSWLQYSTIFICFLMNMLDGMDVLIISYTAPSIAKEWSISSEALGVVFSAGLLGMTVGAMFLAPKTDVIGRKPMILLCAVIMGGSIFATAFAQSIYHLVFFRFVSGLGIGSMLASTPALASEYTPNKTKDFWVSLVISGYPMGAFLSGLVAASIIPVYGWRTMYQVAGLATAVTIPLIYFLLAESLDFLFKTRPKNALEKSNHILAKMGLQPLSQLPVVQLQASKASVSALLIPERKSATLWLWMAFFMSFVTLYFLTSWIPKLAANTGLSLELAIYAGTVFNLGSFAGILIQGYLSGMFGLRKVIGLFLIGAALLMMTFSAFSGSALILVLFGFIGFCIQGGFVGLYSVAARIYPTEVRTTGIGWAIGAGRIGALVGPLLGGVLIGMDVSMTLNFIIFALPAIVAGLATFLIRSTGVS</sequence>
<evidence type="ECO:0000313" key="8">
    <source>
        <dbReference type="Proteomes" id="UP000480178"/>
    </source>
</evidence>
<feature type="domain" description="Major facilitator superfamily (MFS) profile" evidence="6">
    <location>
        <begin position="19"/>
        <end position="429"/>
    </location>
</feature>
<name>A0A6C0GC11_9BACT</name>
<feature type="transmembrane region" description="Helical" evidence="5">
    <location>
        <begin position="85"/>
        <end position="104"/>
    </location>
</feature>
<keyword evidence="2 5" id="KW-0812">Transmembrane</keyword>
<accession>A0A6C0GC11</accession>
<feature type="transmembrane region" description="Helical" evidence="5">
    <location>
        <begin position="316"/>
        <end position="334"/>
    </location>
</feature>
<dbReference type="PROSITE" id="PS00217">
    <property type="entry name" value="SUGAR_TRANSPORT_2"/>
    <property type="match status" value="1"/>
</dbReference>
<dbReference type="InterPro" id="IPR020846">
    <property type="entry name" value="MFS_dom"/>
</dbReference>
<feature type="transmembrane region" description="Helical" evidence="5">
    <location>
        <begin position="143"/>
        <end position="169"/>
    </location>
</feature>
<dbReference type="PANTHER" id="PTHR23508:SF10">
    <property type="entry name" value="CARBOXYLIC ACID TRANSPORTER PROTEIN HOMOLOG"/>
    <property type="match status" value="1"/>
</dbReference>
<dbReference type="EMBL" id="CP048222">
    <property type="protein sequence ID" value="QHT65485.1"/>
    <property type="molecule type" value="Genomic_DNA"/>
</dbReference>
<evidence type="ECO:0000256" key="4">
    <source>
        <dbReference type="ARBA" id="ARBA00023136"/>
    </source>
</evidence>
<dbReference type="PANTHER" id="PTHR23508">
    <property type="entry name" value="CARBOXYLIC ACID TRANSPORTER PROTEIN HOMOLOG"/>
    <property type="match status" value="1"/>
</dbReference>
<dbReference type="RefSeq" id="WP_162441572.1">
    <property type="nucleotide sequence ID" value="NZ_CP048222.1"/>
</dbReference>
<keyword evidence="4 5" id="KW-0472">Membrane</keyword>
<dbReference type="Gene3D" id="1.20.1250.20">
    <property type="entry name" value="MFS general substrate transporter like domains"/>
    <property type="match status" value="1"/>
</dbReference>
<feature type="transmembrane region" description="Helical" evidence="5">
    <location>
        <begin position="403"/>
        <end position="424"/>
    </location>
</feature>
<feature type="transmembrane region" description="Helical" evidence="5">
    <location>
        <begin position="285"/>
        <end position="304"/>
    </location>
</feature>
<dbReference type="Pfam" id="PF07690">
    <property type="entry name" value="MFS_1"/>
    <property type="match status" value="1"/>
</dbReference>
<evidence type="ECO:0000259" key="6">
    <source>
        <dbReference type="PROSITE" id="PS50850"/>
    </source>
</evidence>
<dbReference type="KEGG" id="rhoz:GXP67_01760"/>
<evidence type="ECO:0000256" key="3">
    <source>
        <dbReference type="ARBA" id="ARBA00022989"/>
    </source>
</evidence>
<dbReference type="InterPro" id="IPR005829">
    <property type="entry name" value="Sugar_transporter_CS"/>
</dbReference>
<proteinExistence type="predicted"/>
<feature type="transmembrane region" description="Helical" evidence="5">
    <location>
        <begin position="340"/>
        <end position="362"/>
    </location>
</feature>
<evidence type="ECO:0000256" key="2">
    <source>
        <dbReference type="ARBA" id="ARBA00022692"/>
    </source>
</evidence>
<feature type="transmembrane region" description="Helical" evidence="5">
    <location>
        <begin position="374"/>
        <end position="397"/>
    </location>
</feature>